<accession>A0ACC0WEU8</accession>
<sequence length="194" mass="21241">MTRFTTSSGMPTSGRTIFHAGLIYATDRCDPPSADRALADAQLRVRVADGGGGTALPKQTCARESRVRQCCGTQLTCHLYNSDCAWPAILVSQVTVVQRSRWLRLRVDSGGKEDDSVGKRNCRGRKPRGNAVRAISALRIENKSRELPQDGECASDRGKRDTRTVTRRYGPSERDKWHGGSVSVVNISVPPASR</sequence>
<protein>
    <submittedName>
        <fullName evidence="1">Uncharacterized protein</fullName>
    </submittedName>
</protein>
<name>A0ACC0WEU8_9STRA</name>
<dbReference type="Proteomes" id="UP001163321">
    <property type="component" value="Chromosome 2"/>
</dbReference>
<gene>
    <name evidence="1" type="ORF">PsorP6_016730</name>
</gene>
<proteinExistence type="predicted"/>
<comment type="caution">
    <text evidence="1">The sequence shown here is derived from an EMBL/GenBank/DDBJ whole genome shotgun (WGS) entry which is preliminary data.</text>
</comment>
<evidence type="ECO:0000313" key="1">
    <source>
        <dbReference type="EMBL" id="KAI9916633.1"/>
    </source>
</evidence>
<dbReference type="EMBL" id="CM047581">
    <property type="protein sequence ID" value="KAI9916633.1"/>
    <property type="molecule type" value="Genomic_DNA"/>
</dbReference>
<evidence type="ECO:0000313" key="2">
    <source>
        <dbReference type="Proteomes" id="UP001163321"/>
    </source>
</evidence>
<reference evidence="1 2" key="1">
    <citation type="journal article" date="2022" name="bioRxiv">
        <title>The genome of the oomycete Peronosclerospora sorghi, a cosmopolitan pathogen of maize and sorghum, is inflated with dispersed pseudogenes.</title>
        <authorList>
            <person name="Fletcher K."/>
            <person name="Martin F."/>
            <person name="Isakeit T."/>
            <person name="Cavanaugh K."/>
            <person name="Magill C."/>
            <person name="Michelmore R."/>
        </authorList>
    </citation>
    <scope>NUCLEOTIDE SEQUENCE [LARGE SCALE GENOMIC DNA]</scope>
    <source>
        <strain evidence="1">P6</strain>
    </source>
</reference>
<organism evidence="1 2">
    <name type="scientific">Peronosclerospora sorghi</name>
    <dbReference type="NCBI Taxonomy" id="230839"/>
    <lineage>
        <taxon>Eukaryota</taxon>
        <taxon>Sar</taxon>
        <taxon>Stramenopiles</taxon>
        <taxon>Oomycota</taxon>
        <taxon>Peronosporomycetes</taxon>
        <taxon>Peronosporales</taxon>
        <taxon>Peronosporaceae</taxon>
        <taxon>Peronosclerospora</taxon>
    </lineage>
</organism>
<keyword evidence="2" id="KW-1185">Reference proteome</keyword>